<keyword evidence="1" id="KW-0812">Transmembrane</keyword>
<dbReference type="Pfam" id="PF00563">
    <property type="entry name" value="EAL"/>
    <property type="match status" value="1"/>
</dbReference>
<dbReference type="SMART" id="SM00052">
    <property type="entry name" value="EAL"/>
    <property type="match status" value="1"/>
</dbReference>
<dbReference type="Pfam" id="PF00990">
    <property type="entry name" value="GGDEF"/>
    <property type="match status" value="1"/>
</dbReference>
<keyword evidence="5" id="KW-1185">Reference proteome</keyword>
<feature type="transmembrane region" description="Helical" evidence="1">
    <location>
        <begin position="252"/>
        <end position="274"/>
    </location>
</feature>
<dbReference type="EMBL" id="BMNB01000001">
    <property type="protein sequence ID" value="GGM21102.1"/>
    <property type="molecule type" value="Genomic_DNA"/>
</dbReference>
<dbReference type="SMART" id="SM00267">
    <property type="entry name" value="GGDEF"/>
    <property type="match status" value="1"/>
</dbReference>
<reference evidence="4" key="2">
    <citation type="submission" date="2020-09" db="EMBL/GenBank/DDBJ databases">
        <authorList>
            <person name="Sun Q."/>
            <person name="Zhou Y."/>
        </authorList>
    </citation>
    <scope>NUCLEOTIDE SEQUENCE</scope>
    <source>
        <strain evidence="4">CGMCC 4.7312</strain>
    </source>
</reference>
<evidence type="ECO:0000259" key="3">
    <source>
        <dbReference type="PROSITE" id="PS50887"/>
    </source>
</evidence>
<feature type="transmembrane region" description="Helical" evidence="1">
    <location>
        <begin position="67"/>
        <end position="85"/>
    </location>
</feature>
<evidence type="ECO:0000256" key="1">
    <source>
        <dbReference type="SAM" id="Phobius"/>
    </source>
</evidence>
<dbReference type="InterPro" id="IPR052155">
    <property type="entry name" value="Biofilm_reg_signaling"/>
</dbReference>
<keyword evidence="1" id="KW-0472">Membrane</keyword>
<keyword evidence="1" id="KW-1133">Transmembrane helix</keyword>
<evidence type="ECO:0008006" key="6">
    <source>
        <dbReference type="Google" id="ProtNLM"/>
    </source>
</evidence>
<comment type="caution">
    <text evidence="4">The sequence shown here is derived from an EMBL/GenBank/DDBJ whole genome shotgun (WGS) entry which is preliminary data.</text>
</comment>
<dbReference type="SUPFAM" id="SSF141868">
    <property type="entry name" value="EAL domain-like"/>
    <property type="match status" value="1"/>
</dbReference>
<gene>
    <name evidence="4" type="ORF">GCM10011608_02160</name>
</gene>
<dbReference type="InterPro" id="IPR001633">
    <property type="entry name" value="EAL_dom"/>
</dbReference>
<dbReference type="AlphaFoldDB" id="A0A917WPH0"/>
<dbReference type="InterPro" id="IPR035919">
    <property type="entry name" value="EAL_sf"/>
</dbReference>
<dbReference type="InterPro" id="IPR000160">
    <property type="entry name" value="GGDEF_dom"/>
</dbReference>
<feature type="transmembrane region" description="Helical" evidence="1">
    <location>
        <begin position="188"/>
        <end position="206"/>
    </location>
</feature>
<evidence type="ECO:0000259" key="2">
    <source>
        <dbReference type="PROSITE" id="PS50883"/>
    </source>
</evidence>
<protein>
    <recommendedName>
        <fullName evidence="6">EAL domain-containing protein</fullName>
    </recommendedName>
</protein>
<evidence type="ECO:0000313" key="5">
    <source>
        <dbReference type="Proteomes" id="UP000608890"/>
    </source>
</evidence>
<feature type="transmembrane region" description="Helical" evidence="1">
    <location>
        <begin position="226"/>
        <end position="245"/>
    </location>
</feature>
<evidence type="ECO:0000313" key="4">
    <source>
        <dbReference type="EMBL" id="GGM21102.1"/>
    </source>
</evidence>
<dbReference type="InterPro" id="IPR029787">
    <property type="entry name" value="Nucleotide_cyclase"/>
</dbReference>
<dbReference type="PROSITE" id="PS50883">
    <property type="entry name" value="EAL"/>
    <property type="match status" value="1"/>
</dbReference>
<dbReference type="Gene3D" id="3.20.20.450">
    <property type="entry name" value="EAL domain"/>
    <property type="match status" value="1"/>
</dbReference>
<dbReference type="CDD" id="cd01948">
    <property type="entry name" value="EAL"/>
    <property type="match status" value="1"/>
</dbReference>
<feature type="domain" description="GGDEF" evidence="3">
    <location>
        <begin position="411"/>
        <end position="543"/>
    </location>
</feature>
<sequence length="820" mass="87752">MARRIVDSGRTALAERAYPWLGFRGLPGPGLTVEDAVRERAGAIAVSREDVERAAAWSPERDRVGRAGLLGAAVVVAVETLWLALDLPAKALVSDLGTVSVAGWAGLACVGAARRQPASLRRFWLLIAAMMALASTGRALWMVHRLLGEDLPHTLPVGLIFAASLLVGTAAILCAITAPRTGVGRARALLDGVIVGLALIPIGWVLTFRIATLGDLDEPLRTAGLLYPMFDLMQLTILVAVIAAGRPVWRALTLLAVSLSVRTVADAIYVSWVAAGTYQLGTMLDVLWPVSYLLIGAAARLPPPRHLDRAEETGEWPLPPRWRVALPYLPVGGAIVATLLAREPDGHTPLPVFLTMMALLAALALRQGLAANENLRLVGRLRQLAYVDQLTGLPNRLAFTRRLRAALRGARPVAVLLLDLDGFKQVNDRFGHSTGDTLLTGLSRRMRRAVADDGLIARIGGDEFAVLVTGDRPAAPERLAERLLAALHPSAGEEVVGVHPSASIGIAEYGPQHISYEDLLRDADIAMYAAKAAGKSAYRRCTPGLRESAVGRAELIADLRRAVDEGQLHLEFQPIVDLATGAVRSAEALVRWRHPQLGMLSPARFLPLAEETGLILPIDRWVIHEACRAAATWQGRVPSATVAVNIAASHLRRPDLIATVTEATAGAGLAPRALTLELTESALIEGSDAVLDRLSQLRELGIRIAIDDFGTGYSSLSYLHRIPATELKIDRSFVARIVEDTRAYATVEMVTRLAGAFDLAVVAEGVETDRQHDAVSAIGCVQGQGYRYGRPAALGELRTVLAERCPPGVTGVAESDLTLT</sequence>
<dbReference type="NCBIfam" id="TIGR00254">
    <property type="entry name" value="GGDEF"/>
    <property type="match status" value="1"/>
</dbReference>
<name>A0A917WPH0_9ACTN</name>
<dbReference type="InterPro" id="IPR043128">
    <property type="entry name" value="Rev_trsase/Diguanyl_cyclase"/>
</dbReference>
<dbReference type="PANTHER" id="PTHR44757">
    <property type="entry name" value="DIGUANYLATE CYCLASE DGCP"/>
    <property type="match status" value="1"/>
</dbReference>
<accession>A0A917WPH0</accession>
<dbReference type="SUPFAM" id="SSF55073">
    <property type="entry name" value="Nucleotide cyclase"/>
    <property type="match status" value="1"/>
</dbReference>
<feature type="domain" description="EAL" evidence="2">
    <location>
        <begin position="552"/>
        <end position="805"/>
    </location>
</feature>
<dbReference type="Gene3D" id="3.30.70.270">
    <property type="match status" value="1"/>
</dbReference>
<feature type="transmembrane region" description="Helical" evidence="1">
    <location>
        <begin position="91"/>
        <end position="111"/>
    </location>
</feature>
<dbReference type="Proteomes" id="UP000608890">
    <property type="component" value="Unassembled WGS sequence"/>
</dbReference>
<dbReference type="PANTHER" id="PTHR44757:SF2">
    <property type="entry name" value="BIOFILM ARCHITECTURE MAINTENANCE PROTEIN MBAA"/>
    <property type="match status" value="1"/>
</dbReference>
<proteinExistence type="predicted"/>
<feature type="transmembrane region" description="Helical" evidence="1">
    <location>
        <begin position="123"/>
        <end position="143"/>
    </location>
</feature>
<dbReference type="CDD" id="cd01949">
    <property type="entry name" value="GGDEF"/>
    <property type="match status" value="1"/>
</dbReference>
<organism evidence="4 5">
    <name type="scientific">Micromonospora sonchi</name>
    <dbReference type="NCBI Taxonomy" id="1763543"/>
    <lineage>
        <taxon>Bacteria</taxon>
        <taxon>Bacillati</taxon>
        <taxon>Actinomycetota</taxon>
        <taxon>Actinomycetes</taxon>
        <taxon>Micromonosporales</taxon>
        <taxon>Micromonosporaceae</taxon>
        <taxon>Micromonospora</taxon>
    </lineage>
</organism>
<feature type="transmembrane region" description="Helical" evidence="1">
    <location>
        <begin position="155"/>
        <end position="176"/>
    </location>
</feature>
<dbReference type="PROSITE" id="PS50887">
    <property type="entry name" value="GGDEF"/>
    <property type="match status" value="1"/>
</dbReference>
<reference evidence="4" key="1">
    <citation type="journal article" date="2014" name="Int. J. Syst. Evol. Microbiol.">
        <title>Complete genome sequence of Corynebacterium casei LMG S-19264T (=DSM 44701T), isolated from a smear-ripened cheese.</title>
        <authorList>
            <consortium name="US DOE Joint Genome Institute (JGI-PGF)"/>
            <person name="Walter F."/>
            <person name="Albersmeier A."/>
            <person name="Kalinowski J."/>
            <person name="Ruckert C."/>
        </authorList>
    </citation>
    <scope>NUCLEOTIDE SEQUENCE</scope>
    <source>
        <strain evidence="4">CGMCC 4.7312</strain>
    </source>
</reference>